<feature type="domain" description="Baseplate protein J-like barrel" evidence="1">
    <location>
        <begin position="102"/>
        <end position="176"/>
    </location>
</feature>
<keyword evidence="5" id="KW-1185">Reference proteome</keyword>
<organism evidence="3 6">
    <name type="scientific">Deinococcus wulumuqiensis</name>
    <dbReference type="NCBI Taxonomy" id="980427"/>
    <lineage>
        <taxon>Bacteria</taxon>
        <taxon>Thermotogati</taxon>
        <taxon>Deinococcota</taxon>
        <taxon>Deinococci</taxon>
        <taxon>Deinococcales</taxon>
        <taxon>Deinococcaceae</taxon>
        <taxon>Deinococcus</taxon>
    </lineage>
</organism>
<dbReference type="AlphaFoldDB" id="A0AAV4K634"/>
<dbReference type="EMBL" id="BMMA01000022">
    <property type="protein sequence ID" value="GGI87297.1"/>
    <property type="molecule type" value="Genomic_DNA"/>
</dbReference>
<name>A0AAV4K634_9DEIO</name>
<dbReference type="InterPro" id="IPR052399">
    <property type="entry name" value="Phage_Baseplate_Assmbl_Protein"/>
</dbReference>
<sequence length="364" mass="38456">MALSDLIRPRSREQVVQRMLYTLGADPALGANFAPTNYVPGDPLRTLLELAGEGISDVDRLVAALAEAGYLDSAVGEWLSLLTESHYATTRQTSTFAQGLVRLVASPGSAVAAPAGLIVGTANGLKFSTLEAAVVPAGSYADVPVRAEQPGAAYNVPATTIRILHTPLPGLAVTNVGGWLLEAGADEEGDEALRRRARLRWSELGGGATRDAYEYWAFTAHPSVDRVRVLDEHPRGQGTVDVVLWGTGGLGDAAVTAVDAYVQARRPLTSDVQVYSAAERAVPVAVELYAPFGDRASIEAQVLSGLSALQRELPIGGTLYRAQVIEVAMLPPGVLDARTTFADVRPGAVEALTLVPRVSWRDTP</sequence>
<dbReference type="InterPro" id="IPR058531">
    <property type="entry name" value="Baseplate_J_M"/>
</dbReference>
<reference evidence="3" key="2">
    <citation type="journal article" date="2014" name="Int. J. Syst. Evol. Microbiol.">
        <title>Complete genome sequence of Corynebacterium casei LMG S-19264T (=DSM 44701T), isolated from a smear-ripened cheese.</title>
        <authorList>
            <consortium name="US DOE Joint Genome Institute (JGI-PGF)"/>
            <person name="Walter F."/>
            <person name="Albersmeier A."/>
            <person name="Kalinowski J."/>
            <person name="Ruckert C."/>
        </authorList>
    </citation>
    <scope>NUCLEOTIDE SEQUENCE</scope>
    <source>
        <strain evidence="3">CGMCC 1.8885</strain>
    </source>
</reference>
<dbReference type="GeneID" id="59164421"/>
<dbReference type="Proteomes" id="UP000630135">
    <property type="component" value="Unassembled WGS sequence"/>
</dbReference>
<evidence type="ECO:0000313" key="6">
    <source>
        <dbReference type="Proteomes" id="UP000652720"/>
    </source>
</evidence>
<dbReference type="PANTHER" id="PTHR37829">
    <property type="entry name" value="PHAGE-LIKE ELEMENT PBSX PROTEIN XKDT"/>
    <property type="match status" value="1"/>
</dbReference>
<dbReference type="Pfam" id="PF04865">
    <property type="entry name" value="Baseplate_J"/>
    <property type="match status" value="1"/>
</dbReference>
<gene>
    <name evidence="4" type="ORF">GCM10008021_16470</name>
    <name evidence="3" type="ORF">GCM10010914_22230</name>
</gene>
<dbReference type="RefSeq" id="WP_017869981.1">
    <property type="nucleotide sequence ID" value="NZ_BMLZ01000018.1"/>
</dbReference>
<evidence type="ECO:0000313" key="3">
    <source>
        <dbReference type="EMBL" id="GGI87297.1"/>
    </source>
</evidence>
<evidence type="ECO:0000259" key="1">
    <source>
        <dbReference type="Pfam" id="PF04865"/>
    </source>
</evidence>
<reference evidence="4" key="1">
    <citation type="journal article" date="2014" name="Int. J. Syst. Evol. Microbiol.">
        <title>Complete genome of a new Firmicutes species belonging to the dominant human colonic microbiota ('Ruminococcus bicirculans') reveals two chromosomes and a selective capacity to utilize plant glucans.</title>
        <authorList>
            <consortium name="NISC Comparative Sequencing Program"/>
            <person name="Wegmann U."/>
            <person name="Louis P."/>
            <person name="Goesmann A."/>
            <person name="Henrissat B."/>
            <person name="Duncan S.H."/>
            <person name="Flint H.J."/>
        </authorList>
    </citation>
    <scope>NUCLEOTIDE SEQUENCE</scope>
    <source>
        <strain evidence="4">CGMCC 1.8884</strain>
    </source>
</reference>
<dbReference type="Proteomes" id="UP000652720">
    <property type="component" value="Unassembled WGS sequence"/>
</dbReference>
<reference evidence="3" key="4">
    <citation type="submission" date="2023-08" db="EMBL/GenBank/DDBJ databases">
        <authorList>
            <person name="Sun Q."/>
            <person name="Zhou Y."/>
        </authorList>
    </citation>
    <scope>NUCLEOTIDE SEQUENCE</scope>
    <source>
        <strain evidence="4">CGMCC 1.8884</strain>
        <strain evidence="3">CGMCC 1.8885</strain>
    </source>
</reference>
<comment type="caution">
    <text evidence="3">The sequence shown here is derived from an EMBL/GenBank/DDBJ whole genome shotgun (WGS) entry which is preliminary data.</text>
</comment>
<evidence type="ECO:0000313" key="4">
    <source>
        <dbReference type="EMBL" id="GGP29996.1"/>
    </source>
</evidence>
<evidence type="ECO:0000313" key="5">
    <source>
        <dbReference type="Proteomes" id="UP000630135"/>
    </source>
</evidence>
<dbReference type="Pfam" id="PF26078">
    <property type="entry name" value="Baseplate_J_M"/>
    <property type="match status" value="1"/>
</dbReference>
<proteinExistence type="predicted"/>
<protein>
    <submittedName>
        <fullName evidence="3">Baseplate assembly protein</fullName>
    </submittedName>
</protein>
<reference evidence="5" key="3">
    <citation type="journal article" date="2019" name="Int. J. Syst. Evol. Microbiol.">
        <title>The Global Catalogue of Microorganisms (GCM) 10K type strain sequencing project: providing services to taxonomists for standard genome sequencing and annotation.</title>
        <authorList>
            <consortium name="The Broad Institute Genomics Platform"/>
            <consortium name="The Broad Institute Genome Sequencing Center for Infectious Disease"/>
            <person name="Wu L."/>
            <person name="Ma J."/>
        </authorList>
    </citation>
    <scope>NUCLEOTIDE SEQUENCE [LARGE SCALE GENOMIC DNA]</scope>
    <source>
        <strain evidence="5">CGMCC 1.8884</strain>
    </source>
</reference>
<evidence type="ECO:0000259" key="2">
    <source>
        <dbReference type="Pfam" id="PF26078"/>
    </source>
</evidence>
<dbReference type="InterPro" id="IPR006949">
    <property type="entry name" value="Barrel_Baseplate_J-like"/>
</dbReference>
<dbReference type="PANTHER" id="PTHR37829:SF3">
    <property type="entry name" value="PROTEIN JAYE-RELATED"/>
    <property type="match status" value="1"/>
</dbReference>
<dbReference type="EMBL" id="BMLZ01000018">
    <property type="protein sequence ID" value="GGP29996.1"/>
    <property type="molecule type" value="Genomic_DNA"/>
</dbReference>
<accession>A0AAV4K634</accession>
<feature type="domain" description="Baseplate J-like central" evidence="2">
    <location>
        <begin position="207"/>
        <end position="275"/>
    </location>
</feature>